<dbReference type="AlphaFoldDB" id="A0A9N9SD20"/>
<keyword evidence="3" id="KW-1185">Reference proteome</keyword>
<proteinExistence type="inferred from homology"/>
<dbReference type="Gene3D" id="3.40.50.1910">
    <property type="match status" value="2"/>
</dbReference>
<dbReference type="InterPro" id="IPR043154">
    <property type="entry name" value="Sec-1-like_dom1"/>
</dbReference>
<gene>
    <name evidence="2" type="ORF">PHAECO_LOCUS5658</name>
</gene>
<organism evidence="2 3">
    <name type="scientific">Phaedon cochleariae</name>
    <name type="common">Mustard beetle</name>
    <dbReference type="NCBI Taxonomy" id="80249"/>
    <lineage>
        <taxon>Eukaryota</taxon>
        <taxon>Metazoa</taxon>
        <taxon>Ecdysozoa</taxon>
        <taxon>Arthropoda</taxon>
        <taxon>Hexapoda</taxon>
        <taxon>Insecta</taxon>
        <taxon>Pterygota</taxon>
        <taxon>Neoptera</taxon>
        <taxon>Endopterygota</taxon>
        <taxon>Coleoptera</taxon>
        <taxon>Polyphaga</taxon>
        <taxon>Cucujiformia</taxon>
        <taxon>Chrysomeloidea</taxon>
        <taxon>Chrysomelidae</taxon>
        <taxon>Chrysomelinae</taxon>
        <taxon>Chrysomelini</taxon>
        <taxon>Phaedon</taxon>
    </lineage>
</organism>
<dbReference type="Proteomes" id="UP001153737">
    <property type="component" value="Chromosome 17"/>
</dbReference>
<evidence type="ECO:0000313" key="2">
    <source>
        <dbReference type="EMBL" id="CAG9818237.1"/>
    </source>
</evidence>
<dbReference type="InterPro" id="IPR027482">
    <property type="entry name" value="Sec1-like_dom2"/>
</dbReference>
<dbReference type="Gene3D" id="3.40.50.2060">
    <property type="match status" value="1"/>
</dbReference>
<dbReference type="Pfam" id="PF00995">
    <property type="entry name" value="Sec1"/>
    <property type="match status" value="1"/>
</dbReference>
<dbReference type="GO" id="GO:0016192">
    <property type="term" value="P:vesicle-mediated transport"/>
    <property type="evidence" value="ECO:0007669"/>
    <property type="project" value="InterPro"/>
</dbReference>
<dbReference type="Gene3D" id="1.25.40.850">
    <property type="match status" value="1"/>
</dbReference>
<evidence type="ECO:0008006" key="4">
    <source>
        <dbReference type="Google" id="ProtNLM"/>
    </source>
</evidence>
<evidence type="ECO:0000313" key="3">
    <source>
        <dbReference type="Proteomes" id="UP001153737"/>
    </source>
</evidence>
<comment type="similarity">
    <text evidence="1">Belongs to the STXBP/unc-18/SEC1 family.</text>
</comment>
<evidence type="ECO:0000256" key="1">
    <source>
        <dbReference type="ARBA" id="ARBA00009884"/>
    </source>
</evidence>
<dbReference type="InterPro" id="IPR043155">
    <property type="entry name" value="VPS33_dom3b"/>
</dbReference>
<accession>A0A9N9SD20</accession>
<reference evidence="2" key="1">
    <citation type="submission" date="2022-01" db="EMBL/GenBank/DDBJ databases">
        <authorList>
            <person name="King R."/>
        </authorList>
    </citation>
    <scope>NUCLEOTIDE SEQUENCE</scope>
</reference>
<dbReference type="OrthoDB" id="10262528at2759"/>
<protein>
    <recommendedName>
        <fullName evidence="4">Vacuolar protein sorting-associated protein 33B</fullName>
    </recommendedName>
</protein>
<reference evidence="2" key="2">
    <citation type="submission" date="2022-10" db="EMBL/GenBank/DDBJ databases">
        <authorList>
            <consortium name="ENA_rothamsted_submissions"/>
            <consortium name="culmorum"/>
            <person name="King R."/>
        </authorList>
    </citation>
    <scope>NUCLEOTIDE SEQUENCE</scope>
</reference>
<dbReference type="EMBL" id="OU896723">
    <property type="protein sequence ID" value="CAG9818237.1"/>
    <property type="molecule type" value="Genomic_DNA"/>
</dbReference>
<dbReference type="InterPro" id="IPR001619">
    <property type="entry name" value="Sec1-like"/>
</dbReference>
<dbReference type="SUPFAM" id="SSF56815">
    <property type="entry name" value="Sec1/munc18-like (SM) proteins"/>
    <property type="match status" value="1"/>
</dbReference>
<dbReference type="InterPro" id="IPR036045">
    <property type="entry name" value="Sec1-like_sf"/>
</dbReference>
<dbReference type="PANTHER" id="PTHR11679">
    <property type="entry name" value="VESICLE PROTEIN SORTING-ASSOCIATED"/>
    <property type="match status" value="1"/>
</dbReference>
<name>A0A9N9SD20_PHACE</name>
<sequence length="599" mass="68317">MEVIKKLTSLQEISKVQFSKILNINSNIKYLILEPSLIRPLERVCGVKWLKSNGVDKIFKLESVPPDFDTKTVIYMIYADMEIFHQVVNQIRSKVDIENPMKNKFHIIVVPRVIYSLEIELEQLGLLHDAIRLHSFQWMPLHLDTGLLSLEIPNIFNSLFVYQNTTFLPSLSKILWQLCFVVGKPKFILSLGQFSKALLAQYDQLCEDRGDSDKMDSDFGAIIVLDRTVDYSSALLTPGTYAGLLSEVYSVTCGICENKQETIDKLDEKCNPIAQKQLVNFSLDSKQDSIYADIKNRYFTEVTSVLSNLTKQLKTEKTQSKEMALDEIKHYIQTQLQATRIKKKFITQHLLAAESIINILGHRYENQKMVEQNIMKNTDRATSLNYLDEILATENDKYITLRLFCLLCLTQSPSDSEIKTFWRKYLHQFGFQYGFAFNNLINTGFIPEPVQPTGSLKLQGKIKIPLFTTNNFYVNTKNLKQVPVDPDKVNLKHPTCASYVYGGSYLPLITQIAGMLLNSLPIEEIKSKLEPLGPLTIRNDKAYPLQTRIILIYLVGGITYAEVAACNMLESLTGAQIIILSDKIITGNDLMKDILEYPK</sequence>